<accession>A0A1F4ZTV0</accession>
<feature type="domain" description="O-antigen ligase-related" evidence="6">
    <location>
        <begin position="214"/>
        <end position="337"/>
    </location>
</feature>
<keyword evidence="4 5" id="KW-0472">Membrane</keyword>
<comment type="subcellular location">
    <subcellularLocation>
        <location evidence="1">Membrane</location>
        <topology evidence="1">Multi-pass membrane protein</topology>
    </subcellularLocation>
</comment>
<dbReference type="Pfam" id="PF04932">
    <property type="entry name" value="Wzy_C"/>
    <property type="match status" value="1"/>
</dbReference>
<comment type="caution">
    <text evidence="7">The sequence shown here is derived from an EMBL/GenBank/DDBJ whole genome shotgun (WGS) entry which is preliminary data.</text>
</comment>
<feature type="transmembrane region" description="Helical" evidence="5">
    <location>
        <begin position="40"/>
        <end position="59"/>
    </location>
</feature>
<gene>
    <name evidence="7" type="ORF">A2397_05170</name>
</gene>
<dbReference type="InterPro" id="IPR007016">
    <property type="entry name" value="O-antigen_ligase-rel_domated"/>
</dbReference>
<feature type="transmembrane region" description="Helical" evidence="5">
    <location>
        <begin position="125"/>
        <end position="143"/>
    </location>
</feature>
<dbReference type="InterPro" id="IPR051533">
    <property type="entry name" value="WaaL-like"/>
</dbReference>
<dbReference type="AlphaFoldDB" id="A0A1F4ZTV0"/>
<feature type="transmembrane region" description="Helical" evidence="5">
    <location>
        <begin position="320"/>
        <end position="341"/>
    </location>
</feature>
<evidence type="ECO:0000256" key="4">
    <source>
        <dbReference type="ARBA" id="ARBA00023136"/>
    </source>
</evidence>
<organism evidence="7 8">
    <name type="scientific">Candidatus Amesbacteria bacterium RIFOXYB1_FULL_44_23</name>
    <dbReference type="NCBI Taxonomy" id="1797263"/>
    <lineage>
        <taxon>Bacteria</taxon>
        <taxon>Candidatus Amesiibacteriota</taxon>
    </lineage>
</organism>
<evidence type="ECO:0000256" key="1">
    <source>
        <dbReference type="ARBA" id="ARBA00004141"/>
    </source>
</evidence>
<proteinExistence type="predicted"/>
<evidence type="ECO:0000256" key="3">
    <source>
        <dbReference type="ARBA" id="ARBA00022989"/>
    </source>
</evidence>
<feature type="transmembrane region" description="Helical" evidence="5">
    <location>
        <begin position="71"/>
        <end position="91"/>
    </location>
</feature>
<dbReference type="PANTHER" id="PTHR37422">
    <property type="entry name" value="TEICHURONIC ACID BIOSYNTHESIS PROTEIN TUAE"/>
    <property type="match status" value="1"/>
</dbReference>
<feature type="transmembrane region" description="Helical" evidence="5">
    <location>
        <begin position="289"/>
        <end position="308"/>
    </location>
</feature>
<feature type="transmembrane region" description="Helical" evidence="5">
    <location>
        <begin position="361"/>
        <end position="379"/>
    </location>
</feature>
<evidence type="ECO:0000256" key="5">
    <source>
        <dbReference type="SAM" id="Phobius"/>
    </source>
</evidence>
<evidence type="ECO:0000259" key="6">
    <source>
        <dbReference type="Pfam" id="PF04932"/>
    </source>
</evidence>
<dbReference type="GO" id="GO:0016020">
    <property type="term" value="C:membrane"/>
    <property type="evidence" value="ECO:0007669"/>
    <property type="project" value="UniProtKB-SubCell"/>
</dbReference>
<keyword evidence="3 5" id="KW-1133">Transmembrane helix</keyword>
<name>A0A1F4ZTV0_9BACT</name>
<reference evidence="7 8" key="1">
    <citation type="journal article" date="2016" name="Nat. Commun.">
        <title>Thousands of microbial genomes shed light on interconnected biogeochemical processes in an aquifer system.</title>
        <authorList>
            <person name="Anantharaman K."/>
            <person name="Brown C.T."/>
            <person name="Hug L.A."/>
            <person name="Sharon I."/>
            <person name="Castelle C.J."/>
            <person name="Probst A.J."/>
            <person name="Thomas B.C."/>
            <person name="Singh A."/>
            <person name="Wilkins M.J."/>
            <person name="Karaoz U."/>
            <person name="Brodie E.L."/>
            <person name="Williams K.H."/>
            <person name="Hubbard S.S."/>
            <person name="Banfield J.F."/>
        </authorList>
    </citation>
    <scope>NUCLEOTIDE SEQUENCE [LARGE SCALE GENOMIC DNA]</scope>
</reference>
<feature type="transmembrane region" description="Helical" evidence="5">
    <location>
        <begin position="219"/>
        <end position="243"/>
    </location>
</feature>
<sequence length="388" mass="43424">MVTKLSYFLLVLLIVLLPSQLSFHFWPAWSSISGLRIDYLSPTIFVTDLLMLAVVLINIHKLYLMYRLPTALEKLILVFVVLNIIFSSIPLFSLYKYLKLLLYISFFVYLKNQKKIHLASLLEKYFPLTLLWIALLALAQFLLKKSLGGPLWILGERPLSLDMPLVAKVSLNNLGLFLRPYATLPHPNALAGFLTLGVLIQLKYFPLKKNTQLSTALSVIAALLAQSAGTIVALIISSLFAYFKKIKVRLIVLSILTLSLLVVAVHKPAATVTDRLHLLNKGFSEIAKHPIFGVGLGSFPVTSANTNTASLLDHQPVHNLPVLLASEIGIPLFLLLVVYLLPKITSDPLLVFVFTSSLFDHYWLTSHQNFLLLGFYILITKLKSPTHE</sequence>
<protein>
    <recommendedName>
        <fullName evidence="6">O-antigen ligase-related domain-containing protein</fullName>
    </recommendedName>
</protein>
<evidence type="ECO:0000256" key="2">
    <source>
        <dbReference type="ARBA" id="ARBA00022692"/>
    </source>
</evidence>
<dbReference type="PANTHER" id="PTHR37422:SF13">
    <property type="entry name" value="LIPOPOLYSACCHARIDE BIOSYNTHESIS PROTEIN PA4999-RELATED"/>
    <property type="match status" value="1"/>
</dbReference>
<dbReference type="Proteomes" id="UP000176424">
    <property type="component" value="Unassembled WGS sequence"/>
</dbReference>
<evidence type="ECO:0000313" key="8">
    <source>
        <dbReference type="Proteomes" id="UP000176424"/>
    </source>
</evidence>
<evidence type="ECO:0000313" key="7">
    <source>
        <dbReference type="EMBL" id="OGD08784.1"/>
    </source>
</evidence>
<keyword evidence="2 5" id="KW-0812">Transmembrane</keyword>
<feature type="transmembrane region" description="Helical" evidence="5">
    <location>
        <begin position="250"/>
        <end position="269"/>
    </location>
</feature>
<dbReference type="STRING" id="1797263.A2397_05170"/>
<dbReference type="EMBL" id="MEXR01000050">
    <property type="protein sequence ID" value="OGD08784.1"/>
    <property type="molecule type" value="Genomic_DNA"/>
</dbReference>